<evidence type="ECO:0000256" key="11">
    <source>
        <dbReference type="SAM" id="Phobius"/>
    </source>
</evidence>
<sequence length="171" mass="17884">MKFTILAFFLAMIASAYAWSECMLECAEAAASSAGCSSNYNATSCMCDNTVFMTDVKACLYGDCKSDVTTFFSFRSGICYSTSTTTASSDSSTSTSSSSSSSSSSSGSSGLSHGAQAGIAVGCIVGGGLVSGMAVYFFLRRRKSKKEQATREAEERLPEKDTASRRSSVTV</sequence>
<reference evidence="15" key="1">
    <citation type="journal article" date="2017" name="Genome Biol.">
        <title>Comparative genomics reveals high biological diversity and specific adaptations in the industrially and medically important fungal genus Aspergillus.</title>
        <authorList>
            <person name="de Vries R.P."/>
            <person name="Riley R."/>
            <person name="Wiebenga A."/>
            <person name="Aguilar-Osorio G."/>
            <person name="Amillis S."/>
            <person name="Uchima C.A."/>
            <person name="Anderluh G."/>
            <person name="Asadollahi M."/>
            <person name="Askin M."/>
            <person name="Barry K."/>
            <person name="Battaglia E."/>
            <person name="Bayram O."/>
            <person name="Benocci T."/>
            <person name="Braus-Stromeyer S.A."/>
            <person name="Caldana C."/>
            <person name="Canovas D."/>
            <person name="Cerqueira G.C."/>
            <person name="Chen F."/>
            <person name="Chen W."/>
            <person name="Choi C."/>
            <person name="Clum A."/>
            <person name="Dos Santos R.A."/>
            <person name="Damasio A.R."/>
            <person name="Diallinas G."/>
            <person name="Emri T."/>
            <person name="Fekete E."/>
            <person name="Flipphi M."/>
            <person name="Freyberg S."/>
            <person name="Gallo A."/>
            <person name="Gournas C."/>
            <person name="Habgood R."/>
            <person name="Hainaut M."/>
            <person name="Harispe M.L."/>
            <person name="Henrissat B."/>
            <person name="Hilden K.S."/>
            <person name="Hope R."/>
            <person name="Hossain A."/>
            <person name="Karabika E."/>
            <person name="Karaffa L."/>
            <person name="Karanyi Z."/>
            <person name="Krasevec N."/>
            <person name="Kuo A."/>
            <person name="Kusch H."/>
            <person name="LaButti K."/>
            <person name="Lagendijk E.L."/>
            <person name="Lapidus A."/>
            <person name="Levasseur A."/>
            <person name="Lindquist E."/>
            <person name="Lipzen A."/>
            <person name="Logrieco A.F."/>
            <person name="MacCabe A."/>
            <person name="Maekelae M.R."/>
            <person name="Malavazi I."/>
            <person name="Melin P."/>
            <person name="Meyer V."/>
            <person name="Mielnichuk N."/>
            <person name="Miskei M."/>
            <person name="Molnar A.P."/>
            <person name="Mule G."/>
            <person name="Ngan C.Y."/>
            <person name="Orejas M."/>
            <person name="Orosz E."/>
            <person name="Ouedraogo J.P."/>
            <person name="Overkamp K.M."/>
            <person name="Park H.-S."/>
            <person name="Perrone G."/>
            <person name="Piumi F."/>
            <person name="Punt P.J."/>
            <person name="Ram A.F."/>
            <person name="Ramon A."/>
            <person name="Rauscher S."/>
            <person name="Record E."/>
            <person name="Riano-Pachon D.M."/>
            <person name="Robert V."/>
            <person name="Roehrig J."/>
            <person name="Ruller R."/>
            <person name="Salamov A."/>
            <person name="Salih N.S."/>
            <person name="Samson R.A."/>
            <person name="Sandor E."/>
            <person name="Sanguinetti M."/>
            <person name="Schuetze T."/>
            <person name="Sepcic K."/>
            <person name="Shelest E."/>
            <person name="Sherlock G."/>
            <person name="Sophianopoulou V."/>
            <person name="Squina F.M."/>
            <person name="Sun H."/>
            <person name="Susca A."/>
            <person name="Todd R.B."/>
            <person name="Tsang A."/>
            <person name="Unkles S.E."/>
            <person name="van de Wiele N."/>
            <person name="van Rossen-Uffink D."/>
            <person name="Oliveira J.V."/>
            <person name="Vesth T.C."/>
            <person name="Visser J."/>
            <person name="Yu J.-H."/>
            <person name="Zhou M."/>
            <person name="Andersen M.R."/>
            <person name="Archer D.B."/>
            <person name="Baker S.E."/>
            <person name="Benoit I."/>
            <person name="Brakhage A.A."/>
            <person name="Braus G.H."/>
            <person name="Fischer R."/>
            <person name="Frisvad J.C."/>
            <person name="Goldman G.H."/>
            <person name="Houbraken J."/>
            <person name="Oakley B."/>
            <person name="Pocsi I."/>
            <person name="Scazzocchio C."/>
            <person name="Seiboth B."/>
            <person name="vanKuyk P.A."/>
            <person name="Wortman J."/>
            <person name="Dyer P.S."/>
            <person name="Grigoriev I.V."/>
        </authorList>
    </citation>
    <scope>NUCLEOTIDE SEQUENCE [LARGE SCALE GENOMIC DNA]</scope>
    <source>
        <strain evidence="15">CBS 506.65</strain>
    </source>
</reference>
<evidence type="ECO:0000256" key="12">
    <source>
        <dbReference type="SAM" id="SignalP"/>
    </source>
</evidence>
<evidence type="ECO:0000256" key="6">
    <source>
        <dbReference type="ARBA" id="ARBA00022729"/>
    </source>
</evidence>
<keyword evidence="5" id="KW-0336">GPI-anchor</keyword>
<evidence type="ECO:0000256" key="5">
    <source>
        <dbReference type="ARBA" id="ARBA00022622"/>
    </source>
</evidence>
<proteinExistence type="inferred from homology"/>
<keyword evidence="8" id="KW-0449">Lipoprotein</keyword>
<accession>A0A1L9SL97</accession>
<feature type="transmembrane region" description="Helical" evidence="11">
    <location>
        <begin position="117"/>
        <end position="139"/>
    </location>
</feature>
<dbReference type="VEuPathDB" id="FungiDB:ASPZODRAFT_15488"/>
<keyword evidence="5" id="KW-0325">Glycoprotein</keyword>
<keyword evidence="4" id="KW-0964">Secreted</keyword>
<protein>
    <recommendedName>
        <fullName evidence="13">CFEM domain-containing protein</fullName>
    </recommendedName>
</protein>
<dbReference type="GO" id="GO:0098552">
    <property type="term" value="C:side of membrane"/>
    <property type="evidence" value="ECO:0007669"/>
    <property type="project" value="UniProtKB-KW"/>
</dbReference>
<dbReference type="Pfam" id="PF05730">
    <property type="entry name" value="CFEM"/>
    <property type="match status" value="1"/>
</dbReference>
<feature type="region of interest" description="Disordered" evidence="10">
    <location>
        <begin position="143"/>
        <end position="171"/>
    </location>
</feature>
<comment type="caution">
    <text evidence="9">Lacks conserved residue(s) required for the propagation of feature annotation.</text>
</comment>
<dbReference type="PROSITE" id="PS52012">
    <property type="entry name" value="CFEM"/>
    <property type="match status" value="1"/>
</dbReference>
<feature type="compositionally biased region" description="Basic and acidic residues" evidence="10">
    <location>
        <begin position="146"/>
        <end position="164"/>
    </location>
</feature>
<evidence type="ECO:0000256" key="9">
    <source>
        <dbReference type="PROSITE-ProRule" id="PRU01356"/>
    </source>
</evidence>
<name>A0A1L9SL97_9EURO</name>
<keyword evidence="6 12" id="KW-0732">Signal</keyword>
<dbReference type="GO" id="GO:0005576">
    <property type="term" value="C:extracellular region"/>
    <property type="evidence" value="ECO:0007669"/>
    <property type="project" value="UniProtKB-SubCell"/>
</dbReference>
<feature type="region of interest" description="Disordered" evidence="10">
    <location>
        <begin position="82"/>
        <end position="108"/>
    </location>
</feature>
<evidence type="ECO:0000256" key="7">
    <source>
        <dbReference type="ARBA" id="ARBA00023157"/>
    </source>
</evidence>
<dbReference type="Proteomes" id="UP000184188">
    <property type="component" value="Unassembled WGS sequence"/>
</dbReference>
<comment type="subcellular location">
    <subcellularLocation>
        <location evidence="1">Membrane</location>
        <topology evidence="1">Lipid-anchor</topology>
        <topology evidence="1">GPI-anchor</topology>
    </subcellularLocation>
    <subcellularLocation>
        <location evidence="2">Secreted</location>
    </subcellularLocation>
</comment>
<evidence type="ECO:0000313" key="14">
    <source>
        <dbReference type="EMBL" id="OJJ48042.1"/>
    </source>
</evidence>
<dbReference type="InterPro" id="IPR008427">
    <property type="entry name" value="Extracellular_membr_CFEM_dom"/>
</dbReference>
<evidence type="ECO:0000259" key="13">
    <source>
        <dbReference type="PROSITE" id="PS52012"/>
    </source>
</evidence>
<evidence type="ECO:0000256" key="1">
    <source>
        <dbReference type="ARBA" id="ARBA00004589"/>
    </source>
</evidence>
<evidence type="ECO:0000256" key="10">
    <source>
        <dbReference type="SAM" id="MobiDB-lite"/>
    </source>
</evidence>
<evidence type="ECO:0000256" key="8">
    <source>
        <dbReference type="ARBA" id="ARBA00023288"/>
    </source>
</evidence>
<organism evidence="14 15">
    <name type="scientific">Penicilliopsis zonata CBS 506.65</name>
    <dbReference type="NCBI Taxonomy" id="1073090"/>
    <lineage>
        <taxon>Eukaryota</taxon>
        <taxon>Fungi</taxon>
        <taxon>Dikarya</taxon>
        <taxon>Ascomycota</taxon>
        <taxon>Pezizomycotina</taxon>
        <taxon>Eurotiomycetes</taxon>
        <taxon>Eurotiomycetidae</taxon>
        <taxon>Eurotiales</taxon>
        <taxon>Aspergillaceae</taxon>
        <taxon>Penicilliopsis</taxon>
    </lineage>
</organism>
<feature type="chain" id="PRO_5012566920" description="CFEM domain-containing protein" evidence="12">
    <location>
        <begin position="19"/>
        <end position="171"/>
    </location>
</feature>
<dbReference type="EMBL" id="KV878340">
    <property type="protein sequence ID" value="OJJ48042.1"/>
    <property type="molecule type" value="Genomic_DNA"/>
</dbReference>
<evidence type="ECO:0000313" key="15">
    <source>
        <dbReference type="Proteomes" id="UP000184188"/>
    </source>
</evidence>
<dbReference type="RefSeq" id="XP_022582552.1">
    <property type="nucleotide sequence ID" value="XM_022726145.1"/>
</dbReference>
<keyword evidence="15" id="KW-1185">Reference proteome</keyword>
<comment type="similarity">
    <text evidence="3">Belongs to the RBT5 family.</text>
</comment>
<gene>
    <name evidence="14" type="ORF">ASPZODRAFT_15488</name>
</gene>
<dbReference type="AlphaFoldDB" id="A0A1L9SL97"/>
<evidence type="ECO:0000256" key="3">
    <source>
        <dbReference type="ARBA" id="ARBA00010031"/>
    </source>
</evidence>
<evidence type="ECO:0000256" key="4">
    <source>
        <dbReference type="ARBA" id="ARBA00022525"/>
    </source>
</evidence>
<feature type="domain" description="CFEM" evidence="13">
    <location>
        <begin position="1"/>
        <end position="106"/>
    </location>
</feature>
<keyword evidence="11" id="KW-1133">Transmembrane helix</keyword>
<keyword evidence="11" id="KW-0812">Transmembrane</keyword>
<keyword evidence="11" id="KW-0472">Membrane</keyword>
<feature type="signal peptide" evidence="12">
    <location>
        <begin position="1"/>
        <end position="18"/>
    </location>
</feature>
<evidence type="ECO:0000256" key="2">
    <source>
        <dbReference type="ARBA" id="ARBA00004613"/>
    </source>
</evidence>
<dbReference type="GeneID" id="34612609"/>
<keyword evidence="7" id="KW-1015">Disulfide bond</keyword>